<proteinExistence type="predicted"/>
<protein>
    <submittedName>
        <fullName evidence="1">Alpha/beta-hydrolase</fullName>
    </submittedName>
</protein>
<organism evidence="1 2">
    <name type="scientific">Pluteus cervinus</name>
    <dbReference type="NCBI Taxonomy" id="181527"/>
    <lineage>
        <taxon>Eukaryota</taxon>
        <taxon>Fungi</taxon>
        <taxon>Dikarya</taxon>
        <taxon>Basidiomycota</taxon>
        <taxon>Agaricomycotina</taxon>
        <taxon>Agaricomycetes</taxon>
        <taxon>Agaricomycetidae</taxon>
        <taxon>Agaricales</taxon>
        <taxon>Pluteineae</taxon>
        <taxon>Pluteaceae</taxon>
        <taxon>Pluteus</taxon>
    </lineage>
</organism>
<reference evidence="1 2" key="1">
    <citation type="journal article" date="2019" name="Nat. Ecol. Evol.">
        <title>Megaphylogeny resolves global patterns of mushroom evolution.</title>
        <authorList>
            <person name="Varga T."/>
            <person name="Krizsan K."/>
            <person name="Foldi C."/>
            <person name="Dima B."/>
            <person name="Sanchez-Garcia M."/>
            <person name="Sanchez-Ramirez S."/>
            <person name="Szollosi G.J."/>
            <person name="Szarkandi J.G."/>
            <person name="Papp V."/>
            <person name="Albert L."/>
            <person name="Andreopoulos W."/>
            <person name="Angelini C."/>
            <person name="Antonin V."/>
            <person name="Barry K.W."/>
            <person name="Bougher N.L."/>
            <person name="Buchanan P."/>
            <person name="Buyck B."/>
            <person name="Bense V."/>
            <person name="Catcheside P."/>
            <person name="Chovatia M."/>
            <person name="Cooper J."/>
            <person name="Damon W."/>
            <person name="Desjardin D."/>
            <person name="Finy P."/>
            <person name="Geml J."/>
            <person name="Haridas S."/>
            <person name="Hughes K."/>
            <person name="Justo A."/>
            <person name="Karasinski D."/>
            <person name="Kautmanova I."/>
            <person name="Kiss B."/>
            <person name="Kocsube S."/>
            <person name="Kotiranta H."/>
            <person name="LaButti K.M."/>
            <person name="Lechner B.E."/>
            <person name="Liimatainen K."/>
            <person name="Lipzen A."/>
            <person name="Lukacs Z."/>
            <person name="Mihaltcheva S."/>
            <person name="Morgado L.N."/>
            <person name="Niskanen T."/>
            <person name="Noordeloos M.E."/>
            <person name="Ohm R.A."/>
            <person name="Ortiz-Santana B."/>
            <person name="Ovrebo C."/>
            <person name="Racz N."/>
            <person name="Riley R."/>
            <person name="Savchenko A."/>
            <person name="Shiryaev A."/>
            <person name="Soop K."/>
            <person name="Spirin V."/>
            <person name="Szebenyi C."/>
            <person name="Tomsovsky M."/>
            <person name="Tulloss R.E."/>
            <person name="Uehling J."/>
            <person name="Grigoriev I.V."/>
            <person name="Vagvolgyi C."/>
            <person name="Papp T."/>
            <person name="Martin F.M."/>
            <person name="Miettinen O."/>
            <person name="Hibbett D.S."/>
            <person name="Nagy L.G."/>
        </authorList>
    </citation>
    <scope>NUCLEOTIDE SEQUENCE [LARGE SCALE GENOMIC DNA]</scope>
    <source>
        <strain evidence="1 2">NL-1719</strain>
    </source>
</reference>
<dbReference type="Proteomes" id="UP000308600">
    <property type="component" value="Unassembled WGS sequence"/>
</dbReference>
<keyword evidence="2" id="KW-1185">Reference proteome</keyword>
<name>A0ACD3B595_9AGAR</name>
<sequence>MPTATIDEQGTRIYFVDTGSVFGSGNYTTLIMYHGTGFNSATFKKLIPLAPNKNMRLVLVNRRNYRGSTPYSNTDLENIALGRKAILEQMALDASGFLNWFLDHHDLPRMSKDGKSGGICLLGWSMGTATTLAFLGQPDLVGKQTYARLEPYLRRLVNYDSPSHALGFGFPPQAYLPVLGLTERDTSEELNAFPYWVGTHYTHPGDIATNDFLALDSQSQRGVRPHTETLSEAELEDMIEPGSARNDIGIAFYGDILIYLQEQANKALFDEYYAKTILPRLKVIHFVCLETLWVPLHALMQVRKRRERLIKEGKVIRPYGIVELPNESHFAHWEAPEKFFSKLVEALAI</sequence>
<accession>A0ACD3B595</accession>
<evidence type="ECO:0000313" key="1">
    <source>
        <dbReference type="EMBL" id="TFK73218.1"/>
    </source>
</evidence>
<evidence type="ECO:0000313" key="2">
    <source>
        <dbReference type="Proteomes" id="UP000308600"/>
    </source>
</evidence>
<dbReference type="EMBL" id="ML208277">
    <property type="protein sequence ID" value="TFK73218.1"/>
    <property type="molecule type" value="Genomic_DNA"/>
</dbReference>
<gene>
    <name evidence="1" type="ORF">BDN72DRAFT_211908</name>
</gene>